<sequence length="196" mass="22701">MLYNRVWVRNRAVIERELNLVILENSGIKLLQNFTSRGWIILTMFKVESILTICQQFMANIKYNPVTKKGKERLTSWVWGKKLKVTLDMFAEVFGIPRKENPEFELPDIRMPNLATIFHELLLEGEEWDGEAKLLWMIGMGKTINLPLMMFMSLCAAYTTSDTRGSVPFTRFLTELFNKSGVYIPVDLIRCNAPNS</sequence>
<evidence type="ECO:0000313" key="1">
    <source>
        <dbReference type="EMBL" id="GFS30359.1"/>
    </source>
</evidence>
<name>A0A7J0DB49_9ERIC</name>
<proteinExistence type="predicted"/>
<dbReference type="EMBL" id="BJWL01000118">
    <property type="protein sequence ID" value="GFS30359.1"/>
    <property type="molecule type" value="Genomic_DNA"/>
</dbReference>
<protein>
    <submittedName>
        <fullName evidence="1">Uncharacterized protein</fullName>
    </submittedName>
</protein>
<dbReference type="AlphaFoldDB" id="A0A7J0DB49"/>
<accession>A0A7J0DB49</accession>
<gene>
    <name evidence="1" type="ORF">Acr_00g0011450</name>
</gene>
<comment type="caution">
    <text evidence="1">The sequence shown here is derived from an EMBL/GenBank/DDBJ whole genome shotgun (WGS) entry which is preliminary data.</text>
</comment>
<organism evidence="1 2">
    <name type="scientific">Actinidia rufa</name>
    <dbReference type="NCBI Taxonomy" id="165716"/>
    <lineage>
        <taxon>Eukaryota</taxon>
        <taxon>Viridiplantae</taxon>
        <taxon>Streptophyta</taxon>
        <taxon>Embryophyta</taxon>
        <taxon>Tracheophyta</taxon>
        <taxon>Spermatophyta</taxon>
        <taxon>Magnoliopsida</taxon>
        <taxon>eudicotyledons</taxon>
        <taxon>Gunneridae</taxon>
        <taxon>Pentapetalae</taxon>
        <taxon>asterids</taxon>
        <taxon>Ericales</taxon>
        <taxon>Actinidiaceae</taxon>
        <taxon>Actinidia</taxon>
    </lineage>
</organism>
<evidence type="ECO:0000313" key="2">
    <source>
        <dbReference type="Proteomes" id="UP000585474"/>
    </source>
</evidence>
<dbReference type="Proteomes" id="UP000585474">
    <property type="component" value="Unassembled WGS sequence"/>
</dbReference>
<keyword evidence="2" id="KW-1185">Reference proteome</keyword>
<reference evidence="2" key="1">
    <citation type="submission" date="2019-07" db="EMBL/GenBank/DDBJ databases">
        <title>De Novo Assembly of kiwifruit Actinidia rufa.</title>
        <authorList>
            <person name="Sugita-Konishi S."/>
            <person name="Sato K."/>
            <person name="Mori E."/>
            <person name="Abe Y."/>
            <person name="Kisaki G."/>
            <person name="Hamano K."/>
            <person name="Suezawa K."/>
            <person name="Otani M."/>
            <person name="Fukuda T."/>
            <person name="Manabe T."/>
            <person name="Gomi K."/>
            <person name="Tabuchi M."/>
            <person name="Akimitsu K."/>
            <person name="Kataoka I."/>
        </authorList>
    </citation>
    <scope>NUCLEOTIDE SEQUENCE [LARGE SCALE GENOMIC DNA]</scope>
    <source>
        <strain evidence="2">cv. Fuchu</strain>
    </source>
</reference>